<protein>
    <submittedName>
        <fullName evidence="6">Peptide ABC transporter substrate-binding protein</fullName>
    </submittedName>
</protein>
<comment type="similarity">
    <text evidence="2">Belongs to the bacterial solute-binding protein 5 family.</text>
</comment>
<dbReference type="InterPro" id="IPR030678">
    <property type="entry name" value="Peptide/Ni-bd"/>
</dbReference>
<reference evidence="6" key="2">
    <citation type="submission" date="2023-08" db="EMBL/GenBank/DDBJ databases">
        <authorList>
            <person name="Luo J."/>
        </authorList>
    </citation>
    <scope>NUCLEOTIDE SEQUENCE</scope>
    <source>
        <strain evidence="6">DSM 25064</strain>
    </source>
</reference>
<organism evidence="6 7">
    <name type="scientific">Porticoccus litoralis</name>
    <dbReference type="NCBI Taxonomy" id="434086"/>
    <lineage>
        <taxon>Bacteria</taxon>
        <taxon>Pseudomonadati</taxon>
        <taxon>Pseudomonadota</taxon>
        <taxon>Gammaproteobacteria</taxon>
        <taxon>Cellvibrionales</taxon>
        <taxon>Porticoccaceae</taxon>
        <taxon>Porticoccus</taxon>
    </lineage>
</organism>
<name>A0AAW8AVS7_9GAMM</name>
<keyword evidence="4" id="KW-0732">Signal</keyword>
<dbReference type="Pfam" id="PF00496">
    <property type="entry name" value="SBP_bac_5"/>
    <property type="match status" value="1"/>
</dbReference>
<keyword evidence="7" id="KW-1185">Reference proteome</keyword>
<dbReference type="CDD" id="cd08504">
    <property type="entry name" value="PBP2_OppA"/>
    <property type="match status" value="1"/>
</dbReference>
<dbReference type="RefSeq" id="WP_305168892.1">
    <property type="nucleotide sequence ID" value="NZ_JAUUUU010000001.1"/>
</dbReference>
<evidence type="ECO:0000313" key="7">
    <source>
        <dbReference type="Proteomes" id="UP001178354"/>
    </source>
</evidence>
<dbReference type="SUPFAM" id="SSF53850">
    <property type="entry name" value="Periplasmic binding protein-like II"/>
    <property type="match status" value="1"/>
</dbReference>
<dbReference type="Gene3D" id="3.90.76.10">
    <property type="entry name" value="Dipeptide-binding Protein, Domain 1"/>
    <property type="match status" value="1"/>
</dbReference>
<dbReference type="EMBL" id="JAUUUU010000001">
    <property type="protein sequence ID" value="MDP1519375.1"/>
    <property type="molecule type" value="Genomic_DNA"/>
</dbReference>
<dbReference type="GO" id="GO:0015833">
    <property type="term" value="P:peptide transport"/>
    <property type="evidence" value="ECO:0007669"/>
    <property type="project" value="TreeGrafter"/>
</dbReference>
<evidence type="ECO:0000256" key="1">
    <source>
        <dbReference type="ARBA" id="ARBA00004196"/>
    </source>
</evidence>
<comment type="caution">
    <text evidence="6">The sequence shown here is derived from an EMBL/GenBank/DDBJ whole genome shotgun (WGS) entry which is preliminary data.</text>
</comment>
<reference evidence="6" key="1">
    <citation type="journal article" date="2010" name="Int. J. Syst. Evol. Microbiol.">
        <title>Porticoccus litoralis gen. nov., sp. nov., a gammaproteobacterium isolated from the Yellow Sea.</title>
        <authorList>
            <person name="Oh H.M."/>
            <person name="Kim H."/>
            <person name="Kim K.M."/>
            <person name="Min G.S."/>
            <person name="Cho J.C."/>
        </authorList>
    </citation>
    <scope>NUCLEOTIDE SEQUENCE</scope>
    <source>
        <strain evidence="6">DSM 25064</strain>
    </source>
</reference>
<dbReference type="GO" id="GO:1904680">
    <property type="term" value="F:peptide transmembrane transporter activity"/>
    <property type="evidence" value="ECO:0007669"/>
    <property type="project" value="TreeGrafter"/>
</dbReference>
<evidence type="ECO:0000259" key="5">
    <source>
        <dbReference type="Pfam" id="PF00496"/>
    </source>
</evidence>
<dbReference type="GO" id="GO:0043190">
    <property type="term" value="C:ATP-binding cassette (ABC) transporter complex"/>
    <property type="evidence" value="ECO:0007669"/>
    <property type="project" value="InterPro"/>
</dbReference>
<dbReference type="FunFam" id="3.10.105.10:FF:000001">
    <property type="entry name" value="Oligopeptide ABC transporter, oligopeptide-binding protein"/>
    <property type="match status" value="1"/>
</dbReference>
<evidence type="ECO:0000256" key="4">
    <source>
        <dbReference type="ARBA" id="ARBA00022729"/>
    </source>
</evidence>
<sequence length="566" mass="63802">MIATFNATVKASVKATTKATGKAIGNAVTLALLCCLLLACSGGESNVATGNREGILHLGNGTDPQELDPHIVTGIPEHNILTALLEGLVAKDPATLEPIPAVAERWDVSEDGKNYRFHLRHNARWSNGDPLTANDFAWSWWRALQPALGNQYAYMLFAIKGAEAYYKGELTDFDQVGVKIIDDYTLDVTLTNPTPYFLQLLDHYSYYPVHRATIEKFGAPDERGSQWTRPGNFVGNGPYNLSEWRLFKRVVVSKNPYYWDADTVSINAIHFHPTENVTTEERMFRSGQLHRTGSIPIDKVATYRKNHPELLYTQAYLGNYFYRFNTKVPQLSDKRVRQALAMTIDRDAIVKQVTKGDELPAYTFTPPDTLGYTAPDAFRYDPEKARELMAEAGYPGGEGFPVTELLYNTSEGHRKIAVAIQQMWNKELGIKIVLNNQDWKVYLNSVDTGDYAIARAGWIGDYVDPNTFLDMWLTDGGNNRTGWSNPRYDELIIKLAPEASDREERYRLMREAEALLLKDMPVIPIYIYTSKSLVHPSLKGLKPNLLNYTLYKQLSLDASVPAEVMH</sequence>
<dbReference type="PANTHER" id="PTHR30290:SF10">
    <property type="entry name" value="PERIPLASMIC OLIGOPEPTIDE-BINDING PROTEIN-RELATED"/>
    <property type="match status" value="1"/>
</dbReference>
<gene>
    <name evidence="6" type="ORF">Q8A57_00150</name>
</gene>
<dbReference type="GO" id="GO:0030288">
    <property type="term" value="C:outer membrane-bounded periplasmic space"/>
    <property type="evidence" value="ECO:0007669"/>
    <property type="project" value="UniProtKB-ARBA"/>
</dbReference>
<evidence type="ECO:0000256" key="3">
    <source>
        <dbReference type="ARBA" id="ARBA00022448"/>
    </source>
</evidence>
<dbReference type="AlphaFoldDB" id="A0AAW8AVS7"/>
<dbReference type="PANTHER" id="PTHR30290">
    <property type="entry name" value="PERIPLASMIC BINDING COMPONENT OF ABC TRANSPORTER"/>
    <property type="match status" value="1"/>
</dbReference>
<dbReference type="Gene3D" id="3.10.105.10">
    <property type="entry name" value="Dipeptide-binding Protein, Domain 3"/>
    <property type="match status" value="1"/>
</dbReference>
<feature type="domain" description="Solute-binding protein family 5" evidence="5">
    <location>
        <begin position="97"/>
        <end position="479"/>
    </location>
</feature>
<evidence type="ECO:0000256" key="2">
    <source>
        <dbReference type="ARBA" id="ARBA00005695"/>
    </source>
</evidence>
<dbReference type="Gene3D" id="3.40.190.10">
    <property type="entry name" value="Periplasmic binding protein-like II"/>
    <property type="match status" value="1"/>
</dbReference>
<dbReference type="Proteomes" id="UP001178354">
    <property type="component" value="Unassembled WGS sequence"/>
</dbReference>
<proteinExistence type="inferred from homology"/>
<accession>A0AAW8AVS7</accession>
<dbReference type="FunFam" id="3.90.76.10:FF:000001">
    <property type="entry name" value="Oligopeptide ABC transporter substrate-binding protein"/>
    <property type="match status" value="1"/>
</dbReference>
<dbReference type="PIRSF" id="PIRSF002741">
    <property type="entry name" value="MppA"/>
    <property type="match status" value="1"/>
</dbReference>
<keyword evidence="3" id="KW-0813">Transport</keyword>
<evidence type="ECO:0000313" key="6">
    <source>
        <dbReference type="EMBL" id="MDP1519375.1"/>
    </source>
</evidence>
<comment type="subcellular location">
    <subcellularLocation>
        <location evidence="1">Cell envelope</location>
    </subcellularLocation>
</comment>
<dbReference type="InterPro" id="IPR039424">
    <property type="entry name" value="SBP_5"/>
</dbReference>
<dbReference type="InterPro" id="IPR000914">
    <property type="entry name" value="SBP_5_dom"/>
</dbReference>